<proteinExistence type="predicted"/>
<dbReference type="HOGENOM" id="CLU_2319283_0_0_12"/>
<dbReference type="Pfam" id="PF07238">
    <property type="entry name" value="PilZ"/>
    <property type="match status" value="1"/>
</dbReference>
<dbReference type="EMBL" id="CP002959">
    <property type="protein sequence ID" value="AFM12378.1"/>
    <property type="molecule type" value="Genomic_DNA"/>
</dbReference>
<dbReference type="RefSeq" id="WP_014802887.1">
    <property type="nucleotide sequence ID" value="NC_018020.1"/>
</dbReference>
<evidence type="ECO:0000259" key="1">
    <source>
        <dbReference type="Pfam" id="PF07238"/>
    </source>
</evidence>
<dbReference type="GO" id="GO:0035438">
    <property type="term" value="F:cyclic-di-GMP binding"/>
    <property type="evidence" value="ECO:0007669"/>
    <property type="project" value="InterPro"/>
</dbReference>
<dbReference type="AlphaFoldDB" id="I4B521"/>
<dbReference type="InterPro" id="IPR009875">
    <property type="entry name" value="PilZ_domain"/>
</dbReference>
<dbReference type="Proteomes" id="UP000006048">
    <property type="component" value="Chromosome"/>
</dbReference>
<dbReference type="KEGG" id="tpx:Turpa_1731"/>
<protein>
    <submittedName>
        <fullName evidence="2">Type IV pilus assembly PilZ</fullName>
    </submittedName>
</protein>
<organism evidence="2 3">
    <name type="scientific">Turneriella parva (strain ATCC BAA-1111 / DSM 21527 / NCTC 11395 / H)</name>
    <name type="common">Leptospira parva</name>
    <dbReference type="NCBI Taxonomy" id="869212"/>
    <lineage>
        <taxon>Bacteria</taxon>
        <taxon>Pseudomonadati</taxon>
        <taxon>Spirochaetota</taxon>
        <taxon>Spirochaetia</taxon>
        <taxon>Leptospirales</taxon>
        <taxon>Leptospiraceae</taxon>
        <taxon>Turneriella</taxon>
    </lineage>
</organism>
<dbReference type="STRING" id="869212.Turpa_1731"/>
<gene>
    <name evidence="2" type="ordered locus">Turpa_1731</name>
</gene>
<reference evidence="2 3" key="1">
    <citation type="submission" date="2012-06" db="EMBL/GenBank/DDBJ databases">
        <title>The complete chromosome of genome of Turneriella parva DSM 21527.</title>
        <authorList>
            <consortium name="US DOE Joint Genome Institute (JGI-PGF)"/>
            <person name="Lucas S."/>
            <person name="Han J."/>
            <person name="Lapidus A."/>
            <person name="Bruce D."/>
            <person name="Goodwin L."/>
            <person name="Pitluck S."/>
            <person name="Peters L."/>
            <person name="Kyrpides N."/>
            <person name="Mavromatis K."/>
            <person name="Ivanova N."/>
            <person name="Mikhailova N."/>
            <person name="Chertkov O."/>
            <person name="Detter J.C."/>
            <person name="Tapia R."/>
            <person name="Han C."/>
            <person name="Land M."/>
            <person name="Hauser L."/>
            <person name="Markowitz V."/>
            <person name="Cheng J.-F."/>
            <person name="Hugenholtz P."/>
            <person name="Woyke T."/>
            <person name="Wu D."/>
            <person name="Gronow S."/>
            <person name="Wellnitz S."/>
            <person name="Brambilla E."/>
            <person name="Klenk H.-P."/>
            <person name="Eisen J.A."/>
        </authorList>
    </citation>
    <scope>NUCLEOTIDE SEQUENCE [LARGE SCALE GENOMIC DNA]</scope>
    <source>
        <strain evidence="3">ATCC BAA-1111 / DSM 21527 / NCTC 11395 / H</strain>
    </source>
</reference>
<name>I4B521_TURPD</name>
<evidence type="ECO:0000313" key="2">
    <source>
        <dbReference type="EMBL" id="AFM12378.1"/>
    </source>
</evidence>
<dbReference type="SUPFAM" id="SSF141371">
    <property type="entry name" value="PilZ domain-like"/>
    <property type="match status" value="1"/>
</dbReference>
<evidence type="ECO:0000313" key="3">
    <source>
        <dbReference type="Proteomes" id="UP000006048"/>
    </source>
</evidence>
<feature type="domain" description="PilZ" evidence="1">
    <location>
        <begin position="5"/>
        <end position="90"/>
    </location>
</feature>
<keyword evidence="3" id="KW-1185">Reference proteome</keyword>
<accession>I4B521</accession>
<sequence length="99" mass="10681">MKADQRAFIRIKATKDITLSVGADSHAGETLDIGQGGLCFTGPSALDLGPAIVLINKSDFVFKGTILAYHRSKVSGEPHFHFRFDKHIDSSILAVVLSL</sequence>